<dbReference type="SMART" id="SM00382">
    <property type="entry name" value="AAA"/>
    <property type="match status" value="2"/>
</dbReference>
<dbReference type="Proteomes" id="UP001500191">
    <property type="component" value="Unassembled WGS sequence"/>
</dbReference>
<dbReference type="PANTHER" id="PTHR19211">
    <property type="entry name" value="ATP-BINDING TRANSPORT PROTEIN-RELATED"/>
    <property type="match status" value="1"/>
</dbReference>
<feature type="domain" description="ABC transporter" evidence="5">
    <location>
        <begin position="2"/>
        <end position="252"/>
    </location>
</feature>
<evidence type="ECO:0000313" key="7">
    <source>
        <dbReference type="Proteomes" id="UP001500191"/>
    </source>
</evidence>
<gene>
    <name evidence="6" type="ORF">GCM10008937_02130</name>
</gene>
<reference evidence="6 7" key="1">
    <citation type="journal article" date="2019" name="Int. J. Syst. Evol. Microbiol.">
        <title>The Global Catalogue of Microorganisms (GCM) 10K type strain sequencing project: providing services to taxonomists for standard genome sequencing and annotation.</title>
        <authorList>
            <consortium name="The Broad Institute Genomics Platform"/>
            <consortium name="The Broad Institute Genome Sequencing Center for Infectious Disease"/>
            <person name="Wu L."/>
            <person name="Ma J."/>
        </authorList>
    </citation>
    <scope>NUCLEOTIDE SEQUENCE [LARGE SCALE GENOMIC DNA]</scope>
    <source>
        <strain evidence="6 7">JCM 14368</strain>
    </source>
</reference>
<organism evidence="6 7">
    <name type="scientific">Deinococcus depolymerans</name>
    <dbReference type="NCBI Taxonomy" id="392408"/>
    <lineage>
        <taxon>Bacteria</taxon>
        <taxon>Thermotogati</taxon>
        <taxon>Deinococcota</taxon>
        <taxon>Deinococci</taxon>
        <taxon>Deinococcales</taxon>
        <taxon>Deinococcaceae</taxon>
        <taxon>Deinococcus</taxon>
    </lineage>
</organism>
<dbReference type="InterPro" id="IPR050611">
    <property type="entry name" value="ABCF"/>
</dbReference>
<accession>A0ABN1BIN5</accession>
<keyword evidence="3 6" id="KW-0067">ATP-binding</keyword>
<feature type="region of interest" description="Disordered" evidence="4">
    <location>
        <begin position="269"/>
        <end position="289"/>
    </location>
</feature>
<dbReference type="EMBL" id="BAAADB010000003">
    <property type="protein sequence ID" value="GAA0498585.1"/>
    <property type="molecule type" value="Genomic_DNA"/>
</dbReference>
<proteinExistence type="predicted"/>
<comment type="caution">
    <text evidence="6">The sequence shown here is derived from an EMBL/GenBank/DDBJ whole genome shotgun (WGS) entry which is preliminary data.</text>
</comment>
<keyword evidence="1" id="KW-0677">Repeat</keyword>
<evidence type="ECO:0000313" key="6">
    <source>
        <dbReference type="EMBL" id="GAA0498585.1"/>
    </source>
</evidence>
<evidence type="ECO:0000256" key="3">
    <source>
        <dbReference type="ARBA" id="ARBA00022840"/>
    </source>
</evidence>
<dbReference type="CDD" id="cd03221">
    <property type="entry name" value="ABCF_EF-3"/>
    <property type="match status" value="1"/>
</dbReference>
<dbReference type="InterPro" id="IPR003439">
    <property type="entry name" value="ABC_transporter-like_ATP-bd"/>
</dbReference>
<name>A0ABN1BIN5_9DEIO</name>
<dbReference type="PANTHER" id="PTHR19211:SF123">
    <property type="entry name" value="ABC TRANSPORTER"/>
    <property type="match status" value="1"/>
</dbReference>
<evidence type="ECO:0000259" key="5">
    <source>
        <dbReference type="PROSITE" id="PS50893"/>
    </source>
</evidence>
<dbReference type="RefSeq" id="WP_343755120.1">
    <property type="nucleotide sequence ID" value="NZ_BAAADB010000003.1"/>
</dbReference>
<dbReference type="Gene3D" id="3.40.50.300">
    <property type="entry name" value="P-loop containing nucleotide triphosphate hydrolases"/>
    <property type="match status" value="2"/>
</dbReference>
<sequence length="540" mass="56692">MLMASGVARSFADRVVFSGVELTVGAGERLALVGENGSGKSTLLRVLAGLDAPDAGVVNRVGRVALLAQAQSVGGSVLGAVTPPALAAAQVAFEAASAALPGGSEAALPGGSEAALLAFADAEEAYRLAGGYDFAGRAAAVLAGLGLNAHSRADRLSGGQARRVLLGALLLAPADVYLLDEPTNHLDAEGAAWLRDWILASDAAFVLASHDRAFLDEVATGVAELERGTLSLYPGNYAEAMALKATLREAQARDFEAYRRKRAALDEERRRLSSKGSVEENRSRARDNDKFLSSHKAGRAQVLFSNRARAMERQIERMDTGAPDRPFRDARTLRLTLPPVPPGPLEVLTVRDLSVTRDSGVVLSNVTLHVRRGDRVALTGPNGGGKSTLLRALLGQLPHGGSVTWGAGLTVSLIGQHGEELLGLGTVGDALLDANPLLTPHQLHEVAAALEVPGGPAFPVSGLSGGQRTRLSLARLRVTRSQVLLLDEPTNHLDVRATEALEGLLLDFPGTVLLASHDRRLVERVATREWRVGGGGVRET</sequence>
<dbReference type="Pfam" id="PF00005">
    <property type="entry name" value="ABC_tran"/>
    <property type="match status" value="2"/>
</dbReference>
<keyword evidence="7" id="KW-1185">Reference proteome</keyword>
<dbReference type="PROSITE" id="PS50893">
    <property type="entry name" value="ABC_TRANSPORTER_2"/>
    <property type="match status" value="2"/>
</dbReference>
<dbReference type="PROSITE" id="PS00211">
    <property type="entry name" value="ABC_TRANSPORTER_1"/>
    <property type="match status" value="1"/>
</dbReference>
<keyword evidence="2" id="KW-0547">Nucleotide-binding</keyword>
<evidence type="ECO:0000256" key="4">
    <source>
        <dbReference type="SAM" id="MobiDB-lite"/>
    </source>
</evidence>
<dbReference type="InterPro" id="IPR027417">
    <property type="entry name" value="P-loop_NTPase"/>
</dbReference>
<evidence type="ECO:0000256" key="1">
    <source>
        <dbReference type="ARBA" id="ARBA00022737"/>
    </source>
</evidence>
<dbReference type="SUPFAM" id="SSF52540">
    <property type="entry name" value="P-loop containing nucleoside triphosphate hydrolases"/>
    <property type="match status" value="2"/>
</dbReference>
<feature type="domain" description="ABC transporter" evidence="5">
    <location>
        <begin position="348"/>
        <end position="540"/>
    </location>
</feature>
<protein>
    <submittedName>
        <fullName evidence="6">ABC-F family ATP-binding cassette domain-containing protein</fullName>
    </submittedName>
</protein>
<evidence type="ECO:0000256" key="2">
    <source>
        <dbReference type="ARBA" id="ARBA00022741"/>
    </source>
</evidence>
<dbReference type="InterPro" id="IPR003593">
    <property type="entry name" value="AAA+_ATPase"/>
</dbReference>
<dbReference type="GO" id="GO:0005524">
    <property type="term" value="F:ATP binding"/>
    <property type="evidence" value="ECO:0007669"/>
    <property type="project" value="UniProtKB-KW"/>
</dbReference>
<dbReference type="InterPro" id="IPR017871">
    <property type="entry name" value="ABC_transporter-like_CS"/>
</dbReference>